<dbReference type="PROSITE" id="PS50940">
    <property type="entry name" value="CHIT_BIND_II"/>
    <property type="match status" value="1"/>
</dbReference>
<dbReference type="Gene3D" id="2.170.140.10">
    <property type="entry name" value="Chitin binding domain"/>
    <property type="match status" value="1"/>
</dbReference>
<dbReference type="Proteomes" id="UP000494256">
    <property type="component" value="Unassembled WGS sequence"/>
</dbReference>
<dbReference type="InterPro" id="IPR002557">
    <property type="entry name" value="Chitin-bd_dom"/>
</dbReference>
<feature type="chain" id="PRO_5036434242" description="Chitin-binding type-2 domain-containing protein" evidence="1">
    <location>
        <begin position="23"/>
        <end position="255"/>
    </location>
</feature>
<dbReference type="SUPFAM" id="SSF57625">
    <property type="entry name" value="Invertebrate chitin-binding proteins"/>
    <property type="match status" value="1"/>
</dbReference>
<sequence>MVYFYLIEVLLTITLFATKANGFNVYPSPYDCGPYGFTCERNNQIKLCTDSKPTGPTFLCPRGTFCNEESTAVCEDAISHLDPTLTNRIRCQRNERIANPSVPGCKAYILCVSKGDRLQALNFRCSGNTLFNGITRTCTSPSKYKCPLGNNTKPTPDLFHSTNTVRDQFKFSGTKLLDQGLPSIECKNYKFRLTQDNVANQVTYFCPALPPRGHETIRCTIFSNHFCITLDKDNEDQYLLDNTPNRRPRIKDERI</sequence>
<dbReference type="EMBL" id="CADEBD010000300">
    <property type="protein sequence ID" value="CAB3235942.1"/>
    <property type="molecule type" value="Genomic_DNA"/>
</dbReference>
<dbReference type="InterPro" id="IPR036508">
    <property type="entry name" value="Chitin-bd_dom_sf"/>
</dbReference>
<feature type="domain" description="Chitin-binding type-2" evidence="2">
    <location>
        <begin position="88"/>
        <end position="148"/>
    </location>
</feature>
<dbReference type="EMBL" id="CADEBC010000346">
    <property type="protein sequence ID" value="CAB3228570.1"/>
    <property type="molecule type" value="Genomic_DNA"/>
</dbReference>
<comment type="caution">
    <text evidence="3">The sequence shown here is derived from an EMBL/GenBank/DDBJ whole genome shotgun (WGS) entry which is preliminary data.</text>
</comment>
<evidence type="ECO:0000313" key="4">
    <source>
        <dbReference type="EMBL" id="CAB3235942.1"/>
    </source>
</evidence>
<organism evidence="3 5">
    <name type="scientific">Arctia plantaginis</name>
    <name type="common">Wood tiger moth</name>
    <name type="synonym">Phalaena plantaginis</name>
    <dbReference type="NCBI Taxonomy" id="874455"/>
    <lineage>
        <taxon>Eukaryota</taxon>
        <taxon>Metazoa</taxon>
        <taxon>Ecdysozoa</taxon>
        <taxon>Arthropoda</taxon>
        <taxon>Hexapoda</taxon>
        <taxon>Insecta</taxon>
        <taxon>Pterygota</taxon>
        <taxon>Neoptera</taxon>
        <taxon>Endopterygota</taxon>
        <taxon>Lepidoptera</taxon>
        <taxon>Glossata</taxon>
        <taxon>Ditrysia</taxon>
        <taxon>Noctuoidea</taxon>
        <taxon>Erebidae</taxon>
        <taxon>Arctiinae</taxon>
        <taxon>Arctia</taxon>
    </lineage>
</organism>
<keyword evidence="5" id="KW-1185">Reference proteome</keyword>
<name>A0A8S0Z7F2_ARCPL</name>
<dbReference type="GO" id="GO:0005576">
    <property type="term" value="C:extracellular region"/>
    <property type="evidence" value="ECO:0007669"/>
    <property type="project" value="InterPro"/>
</dbReference>
<reference evidence="5 6" key="1">
    <citation type="submission" date="2020-04" db="EMBL/GenBank/DDBJ databases">
        <authorList>
            <person name="Wallbank WR R."/>
            <person name="Pardo Diaz C."/>
            <person name="Kozak K."/>
            <person name="Martin S."/>
            <person name="Jiggins C."/>
            <person name="Moest M."/>
            <person name="Warren A I."/>
            <person name="Byers J.R.P. K."/>
            <person name="Montejo-Kovacevich G."/>
            <person name="Yen C E."/>
        </authorList>
    </citation>
    <scope>NUCLEOTIDE SEQUENCE [LARGE SCALE GENOMIC DNA]</scope>
</reference>
<dbReference type="OrthoDB" id="7347018at2759"/>
<gene>
    <name evidence="3" type="ORF">APLA_LOCUS3693</name>
    <name evidence="4" type="ORF">APLA_LOCUS7154</name>
</gene>
<dbReference type="AlphaFoldDB" id="A0A8S0Z7F2"/>
<evidence type="ECO:0000313" key="6">
    <source>
        <dbReference type="Proteomes" id="UP000494256"/>
    </source>
</evidence>
<dbReference type="Proteomes" id="UP000494106">
    <property type="component" value="Unassembled WGS sequence"/>
</dbReference>
<proteinExistence type="predicted"/>
<keyword evidence="1" id="KW-0732">Signal</keyword>
<evidence type="ECO:0000313" key="5">
    <source>
        <dbReference type="Proteomes" id="UP000494106"/>
    </source>
</evidence>
<accession>A0A8S0Z7F2</accession>
<dbReference type="SMART" id="SM00494">
    <property type="entry name" value="ChtBD2"/>
    <property type="match status" value="1"/>
</dbReference>
<feature type="signal peptide" evidence="1">
    <location>
        <begin position="1"/>
        <end position="22"/>
    </location>
</feature>
<dbReference type="GO" id="GO:0008061">
    <property type="term" value="F:chitin binding"/>
    <property type="evidence" value="ECO:0007669"/>
    <property type="project" value="InterPro"/>
</dbReference>
<dbReference type="Pfam" id="PF01607">
    <property type="entry name" value="CBM_14"/>
    <property type="match status" value="1"/>
</dbReference>
<evidence type="ECO:0000256" key="1">
    <source>
        <dbReference type="SAM" id="SignalP"/>
    </source>
</evidence>
<evidence type="ECO:0000313" key="3">
    <source>
        <dbReference type="EMBL" id="CAB3228570.1"/>
    </source>
</evidence>
<evidence type="ECO:0000259" key="2">
    <source>
        <dbReference type="PROSITE" id="PS50940"/>
    </source>
</evidence>
<protein>
    <recommendedName>
        <fullName evidence="2">Chitin-binding type-2 domain-containing protein</fullName>
    </recommendedName>
</protein>